<feature type="compositionally biased region" description="Basic residues" evidence="1">
    <location>
        <begin position="34"/>
        <end position="51"/>
    </location>
</feature>
<accession>A0AA92EFQ9</accession>
<keyword evidence="2" id="KW-0614">Plasmid</keyword>
<name>A0AA92EFQ9_RALSL</name>
<reference evidence="2 3" key="1">
    <citation type="submission" date="2019-04" db="EMBL/GenBank/DDBJ databases">
        <title>Complete Genome of UW386 and Higher Quality Genome of UW700.</title>
        <authorList>
            <person name="Jacobs J."/>
            <person name="Perez A."/>
            <person name="Steidl O."/>
            <person name="Allen C."/>
        </authorList>
    </citation>
    <scope>NUCLEOTIDE SEQUENCE [LARGE SCALE GENOMIC DNA]</scope>
    <source>
        <strain evidence="2 3">UW386</strain>
        <plasmid evidence="3">puw386</plasmid>
    </source>
</reference>
<proteinExistence type="predicted"/>
<evidence type="ECO:0000313" key="2">
    <source>
        <dbReference type="EMBL" id="QCX51134.1"/>
    </source>
</evidence>
<protein>
    <submittedName>
        <fullName evidence="2">Uncharacterized protein</fullName>
    </submittedName>
</protein>
<sequence length="61" mass="6991">MKFIKSSGLSSTYSLTNIVAVHPRQQPLSARSSGPHRARRTRFSRKARLKRGRPDLGRWTK</sequence>
<feature type="compositionally biased region" description="Basic and acidic residues" evidence="1">
    <location>
        <begin position="52"/>
        <end position="61"/>
    </location>
</feature>
<dbReference type="Proteomes" id="UP000310553">
    <property type="component" value="Plasmid pUW386"/>
</dbReference>
<dbReference type="EMBL" id="CP039340">
    <property type="protein sequence ID" value="QCX51134.1"/>
    <property type="molecule type" value="Genomic_DNA"/>
</dbReference>
<evidence type="ECO:0000256" key="1">
    <source>
        <dbReference type="SAM" id="MobiDB-lite"/>
    </source>
</evidence>
<feature type="region of interest" description="Disordered" evidence="1">
    <location>
        <begin position="24"/>
        <end position="61"/>
    </location>
</feature>
<evidence type="ECO:0000313" key="3">
    <source>
        <dbReference type="Proteomes" id="UP000310553"/>
    </source>
</evidence>
<organism evidence="2 3">
    <name type="scientific">Ralstonia solanacearum</name>
    <name type="common">Pseudomonas solanacearum</name>
    <dbReference type="NCBI Taxonomy" id="305"/>
    <lineage>
        <taxon>Bacteria</taxon>
        <taxon>Pseudomonadati</taxon>
        <taxon>Pseudomonadota</taxon>
        <taxon>Betaproteobacteria</taxon>
        <taxon>Burkholderiales</taxon>
        <taxon>Burkholderiaceae</taxon>
        <taxon>Ralstonia</taxon>
        <taxon>Ralstonia solanacearum species complex</taxon>
    </lineage>
</organism>
<gene>
    <name evidence="2" type="ORF">E7Z57_18625</name>
</gene>
<dbReference type="AlphaFoldDB" id="A0AA92EFQ9"/>
<geneLocation type="plasmid" evidence="3">
    <name>puw386</name>
</geneLocation>